<dbReference type="AlphaFoldDB" id="A0AAW0A7Z4"/>
<gene>
    <name evidence="2" type="ORF">R3P38DRAFT_3045414</name>
</gene>
<dbReference type="Pfam" id="PF07714">
    <property type="entry name" value="PK_Tyr_Ser-Thr"/>
    <property type="match status" value="1"/>
</dbReference>
<dbReference type="Proteomes" id="UP001362999">
    <property type="component" value="Unassembled WGS sequence"/>
</dbReference>
<dbReference type="PANTHER" id="PTHR44329">
    <property type="entry name" value="SERINE/THREONINE-PROTEIN KINASE TNNI3K-RELATED"/>
    <property type="match status" value="1"/>
</dbReference>
<evidence type="ECO:0000259" key="1">
    <source>
        <dbReference type="PROSITE" id="PS50011"/>
    </source>
</evidence>
<dbReference type="EMBL" id="JAWWNJ010000081">
    <property type="protein sequence ID" value="KAK7001904.1"/>
    <property type="molecule type" value="Genomic_DNA"/>
</dbReference>
<dbReference type="Gene3D" id="1.10.510.10">
    <property type="entry name" value="Transferase(Phosphotransferase) domain 1"/>
    <property type="match status" value="1"/>
</dbReference>
<dbReference type="InterPro" id="IPR051681">
    <property type="entry name" value="Ser/Thr_Kinases-Pseudokinases"/>
</dbReference>
<dbReference type="SMART" id="SM00220">
    <property type="entry name" value="S_TKc"/>
    <property type="match status" value="1"/>
</dbReference>
<protein>
    <submittedName>
        <fullName evidence="2">Kinase domain-containing protein</fullName>
    </submittedName>
</protein>
<keyword evidence="2" id="KW-0418">Kinase</keyword>
<dbReference type="InterPro" id="IPR011009">
    <property type="entry name" value="Kinase-like_dom_sf"/>
</dbReference>
<reference evidence="2 3" key="1">
    <citation type="journal article" date="2024" name="J Genomics">
        <title>Draft genome sequencing and assembly of Favolaschia claudopus CIRM-BRFM 2984 isolated from oak limbs.</title>
        <authorList>
            <person name="Navarro D."/>
            <person name="Drula E."/>
            <person name="Chaduli D."/>
            <person name="Cazenave R."/>
            <person name="Ahrendt S."/>
            <person name="Wang J."/>
            <person name="Lipzen A."/>
            <person name="Daum C."/>
            <person name="Barry K."/>
            <person name="Grigoriev I.V."/>
            <person name="Favel A."/>
            <person name="Rosso M.N."/>
            <person name="Martin F."/>
        </authorList>
    </citation>
    <scope>NUCLEOTIDE SEQUENCE [LARGE SCALE GENOMIC DNA]</scope>
    <source>
        <strain evidence="2 3">CIRM-BRFM 2984</strain>
    </source>
</reference>
<evidence type="ECO:0000313" key="2">
    <source>
        <dbReference type="EMBL" id="KAK7001904.1"/>
    </source>
</evidence>
<keyword evidence="2" id="KW-0808">Transferase</keyword>
<sequence length="907" mass="103929">MDVPQESGDTFALRFKNRIWYTLCVLEIGLWSDSVTTAHVLRAVLDPNDILWAWEDEDEAEIQNLIDHTPDTGRWWQPKQEEELIRCALDALEARINETQAQVGRGVLGHLDSRTRLRFMTWLLLVVSSVASTESAHISVTGLMNRWGLCCVSQVRDDQNQEQCEICHTTQILDCWLETMLLLYTVNDLEAMQGWTRCHCFSKKLKEVPSQPQDSMEKQSEHSFLAHRLLFGIFVPVWPSILWMLFRMTALDQTDPLPTFLSLLHGTNHNLFTWDSTDLTWIRARKTLNASFIQKWYECVTEIRGRSWTDIAKITKVNGQRHHWTSEDWGDQDNSLRLHTFSLLVSDKLQIPDSLKEVFDPGLSSPPWAQFSLWDSAIQSEYRPQGLYESRVPSQDFWTEASLGQWLLGQTLNLCHDVWEAPCEEGTAVERVYWMYYILKYWQKFLPLCGFHLVVCVVPWHIHQSSWHPKNYLHQHVLASCIQYRAHFESLVKFLQANVQLFEPTQKNPYYLHNHITRCLFLQGVHMVRFLMDDDNYQELLKTRGPNAQALLDMLQDFLDLESTLHVRPMLFKAMSSLARASGLYPQCFALLHLTINGGQVGGGAYSDIWKGELDGKGVCMKIMRIFETADMQVAFNEFGSEALIWRQLSHPNLLPFLGVYHHHNRLCLISPWMDNGNILTFIRRDSPDTDKRLSLILDVALGLQYLHAQGTIHGDLKGLNILVTPSHRACIADFGLSSLASAVTSRLAASSVQNHRGTPRYYAPELYERNGRNSFASDIYAFACVCYEILTGQLPFYELSNDVQIMFAVHKGERPILTPACTGTVALDSLWTILQECWDADTSNRPTISDIIIKLTSAPINAVTTSSTADWEDKITARFRRSSTLGHTLPSVSQIDHMMFGNRLVT</sequence>
<evidence type="ECO:0000313" key="3">
    <source>
        <dbReference type="Proteomes" id="UP001362999"/>
    </source>
</evidence>
<dbReference type="GO" id="GO:0005524">
    <property type="term" value="F:ATP binding"/>
    <property type="evidence" value="ECO:0007669"/>
    <property type="project" value="InterPro"/>
</dbReference>
<organism evidence="2 3">
    <name type="scientific">Favolaschia claudopus</name>
    <dbReference type="NCBI Taxonomy" id="2862362"/>
    <lineage>
        <taxon>Eukaryota</taxon>
        <taxon>Fungi</taxon>
        <taxon>Dikarya</taxon>
        <taxon>Basidiomycota</taxon>
        <taxon>Agaricomycotina</taxon>
        <taxon>Agaricomycetes</taxon>
        <taxon>Agaricomycetidae</taxon>
        <taxon>Agaricales</taxon>
        <taxon>Marasmiineae</taxon>
        <taxon>Mycenaceae</taxon>
        <taxon>Favolaschia</taxon>
    </lineage>
</organism>
<dbReference type="PROSITE" id="PS50011">
    <property type="entry name" value="PROTEIN_KINASE_DOM"/>
    <property type="match status" value="1"/>
</dbReference>
<comment type="caution">
    <text evidence="2">The sequence shown here is derived from an EMBL/GenBank/DDBJ whole genome shotgun (WGS) entry which is preliminary data.</text>
</comment>
<proteinExistence type="predicted"/>
<feature type="domain" description="Protein kinase" evidence="1">
    <location>
        <begin position="595"/>
        <end position="861"/>
    </location>
</feature>
<dbReference type="InterPro" id="IPR000719">
    <property type="entry name" value="Prot_kinase_dom"/>
</dbReference>
<keyword evidence="3" id="KW-1185">Reference proteome</keyword>
<dbReference type="SUPFAM" id="SSF56112">
    <property type="entry name" value="Protein kinase-like (PK-like)"/>
    <property type="match status" value="1"/>
</dbReference>
<dbReference type="GO" id="GO:0004674">
    <property type="term" value="F:protein serine/threonine kinase activity"/>
    <property type="evidence" value="ECO:0007669"/>
    <property type="project" value="TreeGrafter"/>
</dbReference>
<name>A0AAW0A7Z4_9AGAR</name>
<dbReference type="InterPro" id="IPR001245">
    <property type="entry name" value="Ser-Thr/Tyr_kinase_cat_dom"/>
</dbReference>
<accession>A0AAW0A7Z4</accession>